<dbReference type="InterPro" id="IPR023996">
    <property type="entry name" value="TonB-dep_OMP_SusC/RagA"/>
</dbReference>
<dbReference type="InterPro" id="IPR036942">
    <property type="entry name" value="Beta-barrel_TonB_sf"/>
</dbReference>
<dbReference type="Gene3D" id="2.170.130.10">
    <property type="entry name" value="TonB-dependent receptor, plug domain"/>
    <property type="match status" value="1"/>
</dbReference>
<dbReference type="Proteomes" id="UP000295292">
    <property type="component" value="Unassembled WGS sequence"/>
</dbReference>
<dbReference type="GO" id="GO:0009279">
    <property type="term" value="C:cell outer membrane"/>
    <property type="evidence" value="ECO:0007669"/>
    <property type="project" value="UniProtKB-SubCell"/>
</dbReference>
<dbReference type="InterPro" id="IPR037066">
    <property type="entry name" value="Plug_dom_sf"/>
</dbReference>
<evidence type="ECO:0000256" key="1">
    <source>
        <dbReference type="ARBA" id="ARBA00004571"/>
    </source>
</evidence>
<keyword evidence="4 8" id="KW-0812">Transmembrane</keyword>
<feature type="domain" description="TonB-dependent receptor-like beta-barrel" evidence="11">
    <location>
        <begin position="425"/>
        <end position="972"/>
    </location>
</feature>
<evidence type="ECO:0000256" key="5">
    <source>
        <dbReference type="ARBA" id="ARBA00023077"/>
    </source>
</evidence>
<proteinExistence type="inferred from homology"/>
<dbReference type="EMBL" id="SNYV01000014">
    <property type="protein sequence ID" value="TDQ77126.1"/>
    <property type="molecule type" value="Genomic_DNA"/>
</dbReference>
<evidence type="ECO:0000256" key="2">
    <source>
        <dbReference type="ARBA" id="ARBA00022448"/>
    </source>
</evidence>
<keyword evidence="6 8" id="KW-0472">Membrane</keyword>
<keyword evidence="3 8" id="KW-1134">Transmembrane beta strand</keyword>
<name>A0A4R6WHW5_9SPHI</name>
<dbReference type="Pfam" id="PF13715">
    <property type="entry name" value="CarbopepD_reg_2"/>
    <property type="match status" value="1"/>
</dbReference>
<dbReference type="NCBIfam" id="TIGR04057">
    <property type="entry name" value="SusC_RagA_signa"/>
    <property type="match status" value="1"/>
</dbReference>
<dbReference type="InterPro" id="IPR023997">
    <property type="entry name" value="TonB-dep_OMP_SusC/RagA_CS"/>
</dbReference>
<feature type="signal peptide" evidence="10">
    <location>
        <begin position="1"/>
        <end position="24"/>
    </location>
</feature>
<evidence type="ECO:0000313" key="14">
    <source>
        <dbReference type="Proteomes" id="UP000295292"/>
    </source>
</evidence>
<evidence type="ECO:0000256" key="6">
    <source>
        <dbReference type="ARBA" id="ARBA00023136"/>
    </source>
</evidence>
<dbReference type="InterPro" id="IPR000531">
    <property type="entry name" value="Beta-barrel_TonB"/>
</dbReference>
<dbReference type="Gene3D" id="2.40.170.20">
    <property type="entry name" value="TonB-dependent receptor, beta-barrel domain"/>
    <property type="match status" value="1"/>
</dbReference>
<evidence type="ECO:0000259" key="12">
    <source>
        <dbReference type="Pfam" id="PF07715"/>
    </source>
</evidence>
<evidence type="ECO:0000259" key="11">
    <source>
        <dbReference type="Pfam" id="PF00593"/>
    </source>
</evidence>
<keyword evidence="5 9" id="KW-0798">TonB box</keyword>
<evidence type="ECO:0000256" key="7">
    <source>
        <dbReference type="ARBA" id="ARBA00023237"/>
    </source>
</evidence>
<evidence type="ECO:0000256" key="10">
    <source>
        <dbReference type="SAM" id="SignalP"/>
    </source>
</evidence>
<keyword evidence="7 8" id="KW-0998">Cell outer membrane</keyword>
<dbReference type="Pfam" id="PF07715">
    <property type="entry name" value="Plug"/>
    <property type="match status" value="1"/>
</dbReference>
<feature type="domain" description="TonB-dependent receptor plug" evidence="12">
    <location>
        <begin position="129"/>
        <end position="248"/>
    </location>
</feature>
<dbReference type="Pfam" id="PF00593">
    <property type="entry name" value="TonB_dep_Rec_b-barrel"/>
    <property type="match status" value="1"/>
</dbReference>
<evidence type="ECO:0000256" key="8">
    <source>
        <dbReference type="PROSITE-ProRule" id="PRU01360"/>
    </source>
</evidence>
<dbReference type="PROSITE" id="PS52016">
    <property type="entry name" value="TONB_DEPENDENT_REC_3"/>
    <property type="match status" value="1"/>
</dbReference>
<dbReference type="FunFam" id="2.170.130.10:FF:000008">
    <property type="entry name" value="SusC/RagA family TonB-linked outer membrane protein"/>
    <property type="match status" value="1"/>
</dbReference>
<dbReference type="AlphaFoldDB" id="A0A4R6WHW5"/>
<dbReference type="InterPro" id="IPR008969">
    <property type="entry name" value="CarboxyPept-like_regulatory"/>
</dbReference>
<comment type="caution">
    <text evidence="13">The sequence shown here is derived from an EMBL/GenBank/DDBJ whole genome shotgun (WGS) entry which is preliminary data.</text>
</comment>
<dbReference type="InterPro" id="IPR012910">
    <property type="entry name" value="Plug_dom"/>
</dbReference>
<organism evidence="13 14">
    <name type="scientific">Sphingobacterium yanglingense</name>
    <dbReference type="NCBI Taxonomy" id="1437280"/>
    <lineage>
        <taxon>Bacteria</taxon>
        <taxon>Pseudomonadati</taxon>
        <taxon>Bacteroidota</taxon>
        <taxon>Sphingobacteriia</taxon>
        <taxon>Sphingobacteriales</taxon>
        <taxon>Sphingobacteriaceae</taxon>
        <taxon>Sphingobacterium</taxon>
    </lineage>
</organism>
<keyword evidence="2 8" id="KW-0813">Transport</keyword>
<evidence type="ECO:0000256" key="9">
    <source>
        <dbReference type="RuleBase" id="RU003357"/>
    </source>
</evidence>
<sequence length="1036" mass="112391">MRSKVCMLCIFLGSPFLNQSAAYAADNAFNVSLVISQERLSGKVVDNEGNVLRGVSVKVKNTTQSVGTNVDGFFELSGQLIGKTLVFSSVGYVPKEVLVTDLSVLKVVLELDEGNLEEVVVVGYGTQKRKELTGSISSIKSTDLEKVASNSFTGAIQGKVPGVTITNTSGAPGGASSVRIRGVGTTGGNQPLYVIDGFPVGGSNMSISGSSDQVDGMSIVNPNDIESIEVLKDAAAASIYGARAANGVILITTKRGKDGVSSADLSTYTGFQELWKKPKFLNAEQFATLANELFKNSNMTPNPEWANPSALGVGTNWIDEVFRTAPVHNVDLSVMGGNQKVKNALSVGYRDQLGTLIETWNKRYTGRANVDIQANERLKFGGSLAFAYTNGKGLQNEDFRLGIFNLAQQFYPTLGLEDVVNGSSAYYSTQGDNPYLRAKSGEKKLRNMRLYGNAFGEFIIIPGLTFKSSIGLDYAANRTSSWEPKVQRGFYSNPLATLTETQTQGLNWLIENTLNYSKQFDKHNLSAVVGQTAQRNASDWISITARDFQNETIRVVNTSSDANRRGTGTGSVYTLASYLGRVNYSYANKYLFSASIRRDGSSNFGPSYKWGNFPSVSAGWNISDEDFFNQSGPVNSLKLRASWGQLGNDAIGAFGYSSTFGLGRVIDNYILGAEQGLVTGASMIRPGNMDLKWETSEQLNFGVDATFLNNKGYLTAEYYIKDTRDMLVSLPVSLEAGFEIAPSVNGGKIRNSGFELLVGYAGGSAFKYDVSVNLSTLKNEVLSMGAGNPISGPLVGFTSMNSSYTQVGQPIGYFRGYIVDGIYQNDADVDKSFQPNASAGDFKFRDVNGDRKLTDDDRVMLGNPWPKLTYGMNMDFSYKGFDLNLLLQGVAGNDIFHVNKFSTYPIKYFGGSGVINASADVLNRWTPETGGNTVPILKYTDLNGNYANLSSFYIEDGAYLRLRNVTLGYSLPATLFENSKMIKRVRVYSSIQNAFTITKYSGFDPEIGSTNPLASGVDDGVYPVPRTYMFGLKVGF</sequence>
<keyword evidence="10" id="KW-0732">Signal</keyword>
<keyword evidence="14" id="KW-1185">Reference proteome</keyword>
<dbReference type="SUPFAM" id="SSF49464">
    <property type="entry name" value="Carboxypeptidase regulatory domain-like"/>
    <property type="match status" value="1"/>
</dbReference>
<comment type="similarity">
    <text evidence="8 9">Belongs to the TonB-dependent receptor family.</text>
</comment>
<dbReference type="OrthoDB" id="9768177at2"/>
<evidence type="ECO:0000256" key="4">
    <source>
        <dbReference type="ARBA" id="ARBA00022692"/>
    </source>
</evidence>
<feature type="chain" id="PRO_5020540962" evidence="10">
    <location>
        <begin position="25"/>
        <end position="1036"/>
    </location>
</feature>
<dbReference type="SUPFAM" id="SSF56935">
    <property type="entry name" value="Porins"/>
    <property type="match status" value="1"/>
</dbReference>
<dbReference type="InterPro" id="IPR039426">
    <property type="entry name" value="TonB-dep_rcpt-like"/>
</dbReference>
<evidence type="ECO:0000313" key="13">
    <source>
        <dbReference type="EMBL" id="TDQ77126.1"/>
    </source>
</evidence>
<dbReference type="Gene3D" id="2.60.40.1120">
    <property type="entry name" value="Carboxypeptidase-like, regulatory domain"/>
    <property type="match status" value="1"/>
</dbReference>
<evidence type="ECO:0000256" key="3">
    <source>
        <dbReference type="ARBA" id="ARBA00022452"/>
    </source>
</evidence>
<accession>A0A4R6WHW5</accession>
<comment type="subcellular location">
    <subcellularLocation>
        <location evidence="1 8">Cell outer membrane</location>
        <topology evidence="1 8">Multi-pass membrane protein</topology>
    </subcellularLocation>
</comment>
<gene>
    <name evidence="13" type="ORF">CLV99_2522</name>
</gene>
<protein>
    <submittedName>
        <fullName evidence="13">TonB-linked SusC/RagA family outer membrane protein</fullName>
    </submittedName>
</protein>
<dbReference type="NCBIfam" id="TIGR04056">
    <property type="entry name" value="OMP_RagA_SusC"/>
    <property type="match status" value="1"/>
</dbReference>
<reference evidence="13 14" key="1">
    <citation type="submission" date="2019-03" db="EMBL/GenBank/DDBJ databases">
        <title>Genomic Encyclopedia of Archaeal and Bacterial Type Strains, Phase II (KMG-II): from individual species to whole genera.</title>
        <authorList>
            <person name="Goeker M."/>
        </authorList>
    </citation>
    <scope>NUCLEOTIDE SEQUENCE [LARGE SCALE GENOMIC DNA]</scope>
    <source>
        <strain evidence="13 14">DSM 28353</strain>
    </source>
</reference>
<dbReference type="RefSeq" id="WP_133584770.1">
    <property type="nucleotide sequence ID" value="NZ_SNYV01000014.1"/>
</dbReference>